<evidence type="ECO:0000259" key="1">
    <source>
        <dbReference type="Pfam" id="PF07883"/>
    </source>
</evidence>
<keyword evidence="3" id="KW-1185">Reference proteome</keyword>
<dbReference type="Pfam" id="PF07883">
    <property type="entry name" value="Cupin_2"/>
    <property type="match status" value="1"/>
</dbReference>
<feature type="domain" description="Cupin type-2" evidence="1">
    <location>
        <begin position="101"/>
        <end position="161"/>
    </location>
</feature>
<dbReference type="Proteomes" id="UP000215244">
    <property type="component" value="Chromosome"/>
</dbReference>
<dbReference type="InterPro" id="IPR014710">
    <property type="entry name" value="RmlC-like_jellyroll"/>
</dbReference>
<dbReference type="KEGG" id="marb:CJ263_15345"/>
<dbReference type="SUPFAM" id="SSF51182">
    <property type="entry name" value="RmlC-like cupins"/>
    <property type="match status" value="1"/>
</dbReference>
<organism evidence="2 3">
    <name type="scientific">Maribacter cobaltidurans</name>
    <dbReference type="NCBI Taxonomy" id="1178778"/>
    <lineage>
        <taxon>Bacteria</taxon>
        <taxon>Pseudomonadati</taxon>
        <taxon>Bacteroidota</taxon>
        <taxon>Flavobacteriia</taxon>
        <taxon>Flavobacteriales</taxon>
        <taxon>Flavobacteriaceae</taxon>
        <taxon>Maribacter</taxon>
    </lineage>
</organism>
<proteinExistence type="predicted"/>
<dbReference type="Gene3D" id="2.60.120.10">
    <property type="entry name" value="Jelly Rolls"/>
    <property type="match status" value="1"/>
</dbReference>
<dbReference type="AlphaFoldDB" id="A0A223V949"/>
<accession>A0A223V949</accession>
<gene>
    <name evidence="2" type="ORF">CJ263_15345</name>
</gene>
<evidence type="ECO:0000313" key="2">
    <source>
        <dbReference type="EMBL" id="ASV31478.1"/>
    </source>
</evidence>
<dbReference type="EMBL" id="CP022957">
    <property type="protein sequence ID" value="ASV31478.1"/>
    <property type="molecule type" value="Genomic_DNA"/>
</dbReference>
<protein>
    <recommendedName>
        <fullName evidence="1">Cupin type-2 domain-containing protein</fullName>
    </recommendedName>
</protein>
<dbReference type="InterPro" id="IPR011051">
    <property type="entry name" value="RmlC_Cupin_sf"/>
</dbReference>
<dbReference type="InterPro" id="IPR013096">
    <property type="entry name" value="Cupin_2"/>
</dbReference>
<sequence length="182" mass="20473">MTPIKHYNMSKIIIFLTFMCVLGCAEKHESLNTTIKSFGFNEIPDSSFVINPKVEFDMSDYIIQPKNLKKYYDHPGELGYIAQGEDYDFKSLSVIMAKALPNGGPPLHTHDIEELHVVYDGKVEYIINGKRFIANGPYIVKIPAGVPHAFMNRGEIPVNVVGILPENNTSYHELGPNPLLHK</sequence>
<name>A0A223V949_9FLAO</name>
<evidence type="ECO:0000313" key="3">
    <source>
        <dbReference type="Proteomes" id="UP000215244"/>
    </source>
</evidence>
<reference evidence="2 3" key="1">
    <citation type="submission" date="2017-08" db="EMBL/GenBank/DDBJ databases">
        <title>The complete genome sequence of Maribacter sp. B1, isolated from deep-sea sediment.</title>
        <authorList>
            <person name="Wu Y.-H."/>
            <person name="Cheng H."/>
            <person name="Xu X.-W."/>
        </authorList>
    </citation>
    <scope>NUCLEOTIDE SEQUENCE [LARGE SCALE GENOMIC DNA]</scope>
    <source>
        <strain evidence="2 3">B1</strain>
    </source>
</reference>